<gene>
    <name evidence="6" type="ORF">SAMN04488121_106387</name>
</gene>
<proteinExistence type="inferred from homology"/>
<dbReference type="NCBIfam" id="NF012099">
    <property type="entry name" value="SubclassA2"/>
    <property type="match status" value="1"/>
</dbReference>
<dbReference type="PRINTS" id="PR00118">
    <property type="entry name" value="BLACTAMASEA"/>
</dbReference>
<dbReference type="NCBIfam" id="NF033103">
    <property type="entry name" value="bla_class_A"/>
    <property type="match status" value="1"/>
</dbReference>
<dbReference type="Pfam" id="PF13354">
    <property type="entry name" value="Beta-lactamase2"/>
    <property type="match status" value="1"/>
</dbReference>
<sequence>MKNRILSGSVVLPFLLFTLQSTAQKHADRKKIHDIALTVHGHVGMAMMSLEDGDTITLNGKDHFPMQSVFKLPLAIAVLDQVDKGKLALNQVIHIRKEDLLPGMWSPIREKFPEGTDMKLSDILAYTVSQSDNSGCDLLFRLVGGTAYVDKYIHSLGIDNIAIKATEEQASKAWEVQYTNWSSPIAMLQLLKGVHTGKYLSKASNEFLLKLMTETTTGPKRMKGLLPENAVVAHKTGTSDTNAAGLTAATNDVGIVTLPNGKHYAIAVFVSDTRADTATREGVIAQLTRLFWDNAK</sequence>
<dbReference type="AlphaFoldDB" id="A0A1G7XDK8"/>
<comment type="catalytic activity">
    <reaction evidence="1">
        <text>a beta-lactam + H2O = a substituted beta-amino acid</text>
        <dbReference type="Rhea" id="RHEA:20401"/>
        <dbReference type="ChEBI" id="CHEBI:15377"/>
        <dbReference type="ChEBI" id="CHEBI:35627"/>
        <dbReference type="ChEBI" id="CHEBI:140347"/>
        <dbReference type="EC" id="3.5.2.6"/>
    </reaction>
</comment>
<evidence type="ECO:0000313" key="7">
    <source>
        <dbReference type="Proteomes" id="UP000199045"/>
    </source>
</evidence>
<evidence type="ECO:0000259" key="5">
    <source>
        <dbReference type="Pfam" id="PF13354"/>
    </source>
</evidence>
<dbReference type="GO" id="GO:0008800">
    <property type="term" value="F:beta-lactamase activity"/>
    <property type="evidence" value="ECO:0007669"/>
    <property type="project" value="UniProtKB-EC"/>
</dbReference>
<dbReference type="OrthoDB" id="9772863at2"/>
<evidence type="ECO:0000313" key="6">
    <source>
        <dbReference type="EMBL" id="SDG81660.1"/>
    </source>
</evidence>
<dbReference type="InterPro" id="IPR045155">
    <property type="entry name" value="Beta-lactam_cat"/>
</dbReference>
<feature type="domain" description="Beta-lactamase class A catalytic" evidence="5">
    <location>
        <begin position="45"/>
        <end position="270"/>
    </location>
</feature>
<feature type="signal peptide" evidence="4">
    <location>
        <begin position="1"/>
        <end position="23"/>
    </location>
</feature>
<dbReference type="RefSeq" id="WP_089835423.1">
    <property type="nucleotide sequence ID" value="NZ_FNBN01000006.1"/>
</dbReference>
<organism evidence="6 7">
    <name type="scientific">Chitinophaga filiformis</name>
    <name type="common">Myxococcus filiformis</name>
    <name type="synonym">Flexibacter filiformis</name>
    <dbReference type="NCBI Taxonomy" id="104663"/>
    <lineage>
        <taxon>Bacteria</taxon>
        <taxon>Pseudomonadati</taxon>
        <taxon>Bacteroidota</taxon>
        <taxon>Chitinophagia</taxon>
        <taxon>Chitinophagales</taxon>
        <taxon>Chitinophagaceae</taxon>
        <taxon>Chitinophaga</taxon>
    </lineage>
</organism>
<evidence type="ECO:0000256" key="3">
    <source>
        <dbReference type="ARBA" id="ARBA00012865"/>
    </source>
</evidence>
<feature type="chain" id="PRO_5011781323" description="beta-lactamase" evidence="4">
    <location>
        <begin position="24"/>
        <end position="296"/>
    </location>
</feature>
<comment type="similarity">
    <text evidence="2">Belongs to the class-A beta-lactamase family.</text>
</comment>
<dbReference type="EMBL" id="FNBN01000006">
    <property type="protein sequence ID" value="SDG81660.1"/>
    <property type="molecule type" value="Genomic_DNA"/>
</dbReference>
<dbReference type="SUPFAM" id="SSF56601">
    <property type="entry name" value="beta-lactamase/transpeptidase-like"/>
    <property type="match status" value="1"/>
</dbReference>
<dbReference type="Proteomes" id="UP000199045">
    <property type="component" value="Unassembled WGS sequence"/>
</dbReference>
<evidence type="ECO:0000256" key="4">
    <source>
        <dbReference type="SAM" id="SignalP"/>
    </source>
</evidence>
<dbReference type="InterPro" id="IPR000871">
    <property type="entry name" value="Beta-lactam_class-A"/>
</dbReference>
<accession>A0A1G7XDK8</accession>
<dbReference type="EC" id="3.5.2.6" evidence="3"/>
<dbReference type="PANTHER" id="PTHR35333:SF3">
    <property type="entry name" value="BETA-LACTAMASE-TYPE TRANSPEPTIDASE FOLD CONTAINING PROTEIN"/>
    <property type="match status" value="1"/>
</dbReference>
<dbReference type="GO" id="GO:0046677">
    <property type="term" value="P:response to antibiotic"/>
    <property type="evidence" value="ECO:0007669"/>
    <property type="project" value="InterPro"/>
</dbReference>
<dbReference type="Gene3D" id="3.40.710.10">
    <property type="entry name" value="DD-peptidase/beta-lactamase superfamily"/>
    <property type="match status" value="1"/>
</dbReference>
<name>A0A1G7XDK8_CHIFI</name>
<evidence type="ECO:0000256" key="2">
    <source>
        <dbReference type="ARBA" id="ARBA00009009"/>
    </source>
</evidence>
<dbReference type="STRING" id="104663.SAMN04488121_106387"/>
<evidence type="ECO:0000256" key="1">
    <source>
        <dbReference type="ARBA" id="ARBA00001526"/>
    </source>
</evidence>
<dbReference type="InterPro" id="IPR012338">
    <property type="entry name" value="Beta-lactam/transpept-like"/>
</dbReference>
<protein>
    <recommendedName>
        <fullName evidence="3">beta-lactamase</fullName>
        <ecNumber evidence="3">3.5.2.6</ecNumber>
    </recommendedName>
</protein>
<reference evidence="6 7" key="1">
    <citation type="submission" date="2016-10" db="EMBL/GenBank/DDBJ databases">
        <authorList>
            <person name="de Groot N.N."/>
        </authorList>
    </citation>
    <scope>NUCLEOTIDE SEQUENCE [LARGE SCALE GENOMIC DNA]</scope>
    <source>
        <strain evidence="6 7">DSM 527</strain>
    </source>
</reference>
<keyword evidence="4" id="KW-0732">Signal</keyword>
<dbReference type="PANTHER" id="PTHR35333">
    <property type="entry name" value="BETA-LACTAMASE"/>
    <property type="match status" value="1"/>
</dbReference>
<dbReference type="GO" id="GO:0030655">
    <property type="term" value="P:beta-lactam antibiotic catabolic process"/>
    <property type="evidence" value="ECO:0007669"/>
    <property type="project" value="InterPro"/>
</dbReference>